<reference evidence="3" key="1">
    <citation type="journal article" date="2019" name="bioRxiv">
        <title>Genomics, evolutionary history and diagnostics of the Alternaria alternata species group including apple and Asian pear pathotypes.</title>
        <authorList>
            <person name="Armitage A.D."/>
            <person name="Cockerton H.M."/>
            <person name="Sreenivasaprasad S."/>
            <person name="Woodhall J.W."/>
            <person name="Lane C.R."/>
            <person name="Harrison R.J."/>
            <person name="Clarkson J.P."/>
        </authorList>
    </citation>
    <scope>NUCLEOTIDE SEQUENCE [LARGE SCALE GENOMIC DNA]</scope>
    <source>
        <strain evidence="3">FERA 635</strain>
    </source>
</reference>
<protein>
    <submittedName>
        <fullName evidence="2">Uncharacterized protein</fullName>
    </submittedName>
</protein>
<feature type="compositionally biased region" description="Polar residues" evidence="1">
    <location>
        <begin position="1"/>
        <end position="10"/>
    </location>
</feature>
<dbReference type="Proteomes" id="UP000293195">
    <property type="component" value="Unassembled WGS sequence"/>
</dbReference>
<keyword evidence="3" id="KW-1185">Reference proteome</keyword>
<feature type="compositionally biased region" description="Polar residues" evidence="1">
    <location>
        <begin position="55"/>
        <end position="68"/>
    </location>
</feature>
<dbReference type="EMBL" id="PDXF01000089">
    <property type="protein sequence ID" value="RYN89217.1"/>
    <property type="molecule type" value="Genomic_DNA"/>
</dbReference>
<sequence length="203" mass="22038">MVPASLSFTGSEPDAPQQDQDAIDPPFGSPHISSESNLLESGHEPQVIVCEALAPTSTPSIQTSNHSSKAIPLSARNIRPVQESGDGRAGYSGLELSASRNEPRDARELHNTFTHQEQTFSSVHTEQQVVTNAVFEQQQYTSIPQAIYHQGHNFNHDGIGRTVYGFENDRESSEVGYTNINAASGATASATRATFMDSYSDRE</sequence>
<evidence type="ECO:0000256" key="1">
    <source>
        <dbReference type="SAM" id="MobiDB-lite"/>
    </source>
</evidence>
<evidence type="ECO:0000313" key="2">
    <source>
        <dbReference type="EMBL" id="RYN89217.1"/>
    </source>
</evidence>
<feature type="compositionally biased region" description="Low complexity" evidence="1">
    <location>
        <begin position="13"/>
        <end position="26"/>
    </location>
</feature>
<comment type="caution">
    <text evidence="2">The sequence shown here is derived from an EMBL/GenBank/DDBJ whole genome shotgun (WGS) entry which is preliminary data.</text>
</comment>
<evidence type="ECO:0000313" key="3">
    <source>
        <dbReference type="Proteomes" id="UP000293195"/>
    </source>
</evidence>
<proteinExistence type="predicted"/>
<organism evidence="2 3">
    <name type="scientific">Alternaria tenuissima</name>
    <dbReference type="NCBI Taxonomy" id="119927"/>
    <lineage>
        <taxon>Eukaryota</taxon>
        <taxon>Fungi</taxon>
        <taxon>Dikarya</taxon>
        <taxon>Ascomycota</taxon>
        <taxon>Pezizomycotina</taxon>
        <taxon>Dothideomycetes</taxon>
        <taxon>Pleosporomycetidae</taxon>
        <taxon>Pleosporales</taxon>
        <taxon>Pleosporineae</taxon>
        <taxon>Pleosporaceae</taxon>
        <taxon>Alternaria</taxon>
        <taxon>Alternaria sect. Alternaria</taxon>
        <taxon>Alternaria alternata complex</taxon>
    </lineage>
</organism>
<accession>A0ABY0FVN3</accession>
<gene>
    <name evidence="2" type="ORF">AA0119_g11574</name>
</gene>
<name>A0ABY0FVN3_9PLEO</name>
<feature type="region of interest" description="Disordered" evidence="1">
    <location>
        <begin position="1"/>
        <end position="102"/>
    </location>
</feature>